<organism evidence="3 4">
    <name type="scientific">Shimia gijangensis</name>
    <dbReference type="NCBI Taxonomy" id="1470563"/>
    <lineage>
        <taxon>Bacteria</taxon>
        <taxon>Pseudomonadati</taxon>
        <taxon>Pseudomonadota</taxon>
        <taxon>Alphaproteobacteria</taxon>
        <taxon>Rhodobacterales</taxon>
        <taxon>Roseobacteraceae</taxon>
    </lineage>
</organism>
<name>A0A1M6SJX4_9RHOB</name>
<feature type="transmembrane region" description="Helical" evidence="1">
    <location>
        <begin position="148"/>
        <end position="172"/>
    </location>
</feature>
<reference evidence="4" key="1">
    <citation type="submission" date="2016-11" db="EMBL/GenBank/DDBJ databases">
        <authorList>
            <person name="Varghese N."/>
            <person name="Submissions S."/>
        </authorList>
    </citation>
    <scope>NUCLEOTIDE SEQUENCE [LARGE SCALE GENOMIC DNA]</scope>
    <source>
        <strain evidence="4">DSM 100564</strain>
    </source>
</reference>
<dbReference type="OrthoDB" id="9808870at2"/>
<evidence type="ECO:0000256" key="2">
    <source>
        <dbReference type="SAM" id="SignalP"/>
    </source>
</evidence>
<keyword evidence="2" id="KW-0732">Signal</keyword>
<proteinExistence type="predicted"/>
<feature type="transmembrane region" description="Helical" evidence="1">
    <location>
        <begin position="208"/>
        <end position="226"/>
    </location>
</feature>
<dbReference type="Pfam" id="PF13795">
    <property type="entry name" value="HupE_UreJ_2"/>
    <property type="match status" value="1"/>
</dbReference>
<protein>
    <submittedName>
        <fullName evidence="3">HupE / UreJ protein</fullName>
    </submittedName>
</protein>
<keyword evidence="4" id="KW-1185">Reference proteome</keyword>
<feature type="transmembrane region" description="Helical" evidence="1">
    <location>
        <begin position="309"/>
        <end position="332"/>
    </location>
</feature>
<dbReference type="STRING" id="1470563.SAMN05444000_13012"/>
<feature type="transmembrane region" description="Helical" evidence="1">
    <location>
        <begin position="179"/>
        <end position="202"/>
    </location>
</feature>
<dbReference type="EMBL" id="FQZQ01000030">
    <property type="protein sequence ID" value="SHK44950.1"/>
    <property type="molecule type" value="Genomic_DNA"/>
</dbReference>
<sequence>MRSALTALCACLIGLMLAGSAHSHALEPGYLEIIPAENDQWQVTWRKPQVSGKAMEIDAVLPAGCAPRRGGTPRFDGRAYVSGWITVCETPIWEGDIFIEKLQSTATDVLVRFVSEPGAPATTLRLTPDAPSARLPAAQTSWSVLTSYIALGVDHILAGIDHLLFVFALLLLVPDRRNLIWAITAFTVSHSMTLALATTGWISLPMPPVEAVIALSIAFLAVEVVTKNANRKTMMQRSPWLVAFAFGLLHGLGFASALQDIGLPHSEIPLALLAFNIGIETGQLMFVACLLIVAFILGKTGATRAISETKVGGVGLTVAGYAIGSVAAFWTVERTVAFFG</sequence>
<feature type="transmembrane region" description="Helical" evidence="1">
    <location>
        <begin position="270"/>
        <end position="297"/>
    </location>
</feature>
<keyword evidence="1" id="KW-1133">Transmembrane helix</keyword>
<dbReference type="Proteomes" id="UP000183982">
    <property type="component" value="Unassembled WGS sequence"/>
</dbReference>
<evidence type="ECO:0000313" key="4">
    <source>
        <dbReference type="Proteomes" id="UP000183982"/>
    </source>
</evidence>
<keyword evidence="1" id="KW-0472">Membrane</keyword>
<gene>
    <name evidence="3" type="ORF">SAMN05444000_13012</name>
</gene>
<feature type="signal peptide" evidence="2">
    <location>
        <begin position="1"/>
        <end position="25"/>
    </location>
</feature>
<keyword evidence="1" id="KW-0812">Transmembrane</keyword>
<feature type="transmembrane region" description="Helical" evidence="1">
    <location>
        <begin position="238"/>
        <end position="258"/>
    </location>
</feature>
<evidence type="ECO:0000313" key="3">
    <source>
        <dbReference type="EMBL" id="SHK44950.1"/>
    </source>
</evidence>
<evidence type="ECO:0000256" key="1">
    <source>
        <dbReference type="SAM" id="Phobius"/>
    </source>
</evidence>
<dbReference type="InterPro" id="IPR032809">
    <property type="entry name" value="Put_HupE_UreJ"/>
</dbReference>
<dbReference type="AlphaFoldDB" id="A0A1M6SJX4"/>
<feature type="chain" id="PRO_5009920888" evidence="2">
    <location>
        <begin position="26"/>
        <end position="340"/>
    </location>
</feature>
<accession>A0A1M6SJX4</accession>